<keyword evidence="3" id="KW-1185">Reference proteome</keyword>
<protein>
    <submittedName>
        <fullName evidence="2">Uncharacterized protein</fullName>
    </submittedName>
</protein>
<dbReference type="RefSeq" id="WP_236119787.1">
    <property type="nucleotide sequence ID" value="NZ_JAKGSI010000006.1"/>
</dbReference>
<proteinExistence type="predicted"/>
<comment type="caution">
    <text evidence="2">The sequence shown here is derived from an EMBL/GenBank/DDBJ whole genome shotgun (WGS) entry which is preliminary data.</text>
</comment>
<gene>
    <name evidence="2" type="ORF">L1O03_10440</name>
</gene>
<name>A0A9X1U893_9CORY</name>
<dbReference type="Proteomes" id="UP001139336">
    <property type="component" value="Unassembled WGS sequence"/>
</dbReference>
<feature type="region of interest" description="Disordered" evidence="1">
    <location>
        <begin position="1"/>
        <end position="23"/>
    </location>
</feature>
<evidence type="ECO:0000313" key="3">
    <source>
        <dbReference type="Proteomes" id="UP001139336"/>
    </source>
</evidence>
<feature type="compositionally biased region" description="Basic and acidic residues" evidence="1">
    <location>
        <begin position="14"/>
        <end position="23"/>
    </location>
</feature>
<reference evidence="2" key="1">
    <citation type="submission" date="2022-01" db="EMBL/GenBank/DDBJ databases">
        <title>Corynebacterium sp. nov isolated from isolated from the feces of the greater white-fronted geese (Anser albifrons) at Poyang Lake, PR China.</title>
        <authorList>
            <person name="Liu Q."/>
        </authorList>
    </citation>
    <scope>NUCLEOTIDE SEQUENCE</scope>
    <source>
        <strain evidence="2">JCM 32435</strain>
    </source>
</reference>
<evidence type="ECO:0000256" key="1">
    <source>
        <dbReference type="SAM" id="MobiDB-lite"/>
    </source>
</evidence>
<dbReference type="EMBL" id="JAKGSI010000006">
    <property type="protein sequence ID" value="MCF4007582.1"/>
    <property type="molecule type" value="Genomic_DNA"/>
</dbReference>
<dbReference type="AlphaFoldDB" id="A0A9X1U893"/>
<accession>A0A9X1U893</accession>
<evidence type="ECO:0000313" key="2">
    <source>
        <dbReference type="EMBL" id="MCF4007582.1"/>
    </source>
</evidence>
<sequence length="133" mass="15628">KQSRFLGEGVYDDAEPHSGHKERDHAVMKAQWGIGRNVYRQDHFDYLELSLHHNDELLAPEVMEEICQRIHALWRSQLVGVVDLSSEIAQRPKLTSLTGSAEMITGITRWNPFHREEFEDYRQRWEERASQAQ</sequence>
<organism evidence="2 3">
    <name type="scientific">Corynebacterium uropygiale</name>
    <dbReference type="NCBI Taxonomy" id="1775911"/>
    <lineage>
        <taxon>Bacteria</taxon>
        <taxon>Bacillati</taxon>
        <taxon>Actinomycetota</taxon>
        <taxon>Actinomycetes</taxon>
        <taxon>Mycobacteriales</taxon>
        <taxon>Corynebacteriaceae</taxon>
        <taxon>Corynebacterium</taxon>
    </lineage>
</organism>
<feature type="non-terminal residue" evidence="2">
    <location>
        <position position="1"/>
    </location>
</feature>